<accession>A0ACD5HPH7</accession>
<name>A0ACD5HPH7_9PROT</name>
<sequence length="314" mass="34010">MSDIMAGERWAGWGCDGMNVLVTGADGFVGRHFCHAFGGAGLADGAGAVELRDAGRVRAAVAAIRPDAVLHLAAHSSVAASFQDPAQTLAVNVTGTLHLLQALDAVGFAGAFLYIGSGDVYGRVEEGDLPVREAQPLRPRSPYAVSKVAAEALCYQWSQTGGFRVLMARPFNHIGPGQDARFAVADFARQIMEMRLGRREPVLVTGDLDVTRDFSDVRDVVRAYHLLLQRGENGSIYNVCSGRERPLRSLLEGLLQTAGVQAELRTDPARLRPAEQRRMVGDPSAIRAAVGWANEISLEQTLTDILDYWEKELR</sequence>
<evidence type="ECO:0000313" key="1">
    <source>
        <dbReference type="EMBL" id="XRI76565.1"/>
    </source>
</evidence>
<organism evidence="1 2">
    <name type="scientific">Acidithiobacillus sulfuriphilus</name>
    <dbReference type="NCBI Taxonomy" id="1867749"/>
    <lineage>
        <taxon>Bacteria</taxon>
        <taxon>Pseudomonadati</taxon>
        <taxon>Pseudomonadota</taxon>
        <taxon>Acidithiobacillia</taxon>
        <taxon>Acidithiobacillales</taxon>
        <taxon>Acidithiobacillaceae</taxon>
        <taxon>Acidithiobacillus</taxon>
    </lineage>
</organism>
<protein>
    <submittedName>
        <fullName evidence="1">GDP-mannose 4,6-dehydratase</fullName>
        <ecNumber evidence="1">4.2.1.47</ecNumber>
    </submittedName>
</protein>
<reference evidence="1 2" key="1">
    <citation type="journal article" date="2019" name="Int. J. Syst. Evol. Microbiol.">
        <title>Acidithiobacillus sulfuriphilus sp. nov.: an extremely acidophilic sulfur-oxidizing chemolithotroph isolated from a neutral pH environment.</title>
        <authorList>
            <person name="Falagan C."/>
            <person name="Moya-Beltran A."/>
            <person name="Castro M."/>
            <person name="Quatrini R."/>
            <person name="Johnson D.B."/>
        </authorList>
    </citation>
    <scope>NUCLEOTIDE SEQUENCE [LARGE SCALE GENOMIC DNA]</scope>
    <source>
        <strain evidence="1 2">CJ-2</strain>
    </source>
</reference>
<dbReference type="Proteomes" id="UP000271650">
    <property type="component" value="Chromosome"/>
</dbReference>
<evidence type="ECO:0000313" key="2">
    <source>
        <dbReference type="Proteomes" id="UP000271650"/>
    </source>
</evidence>
<gene>
    <name evidence="1" type="ORF">EC580_011480</name>
</gene>
<dbReference type="EC" id="4.2.1.47" evidence="1"/>
<dbReference type="EMBL" id="CP127527">
    <property type="protein sequence ID" value="XRI76565.1"/>
    <property type="molecule type" value="Genomic_DNA"/>
</dbReference>
<keyword evidence="2" id="KW-1185">Reference proteome</keyword>
<keyword evidence="1" id="KW-0456">Lyase</keyword>
<proteinExistence type="predicted"/>